<proteinExistence type="predicted"/>
<evidence type="ECO:0000313" key="1">
    <source>
        <dbReference type="EMBL" id="CAF4452790.1"/>
    </source>
</evidence>
<gene>
    <name evidence="2" type="ORF">GIL414_LOCUS46460</name>
    <name evidence="1" type="ORF">OVN521_LOCUS37975</name>
</gene>
<dbReference type="EMBL" id="CAJOBG010046537">
    <property type="protein sequence ID" value="CAF4452790.1"/>
    <property type="molecule type" value="Genomic_DNA"/>
</dbReference>
<comment type="caution">
    <text evidence="1">The sequence shown here is derived from an EMBL/GenBank/DDBJ whole genome shotgun (WGS) entry which is preliminary data.</text>
</comment>
<keyword evidence="3" id="KW-1185">Reference proteome</keyword>
<dbReference type="Proteomes" id="UP000663866">
    <property type="component" value="Unassembled WGS sequence"/>
</dbReference>
<sequence length="106" mass="12098">VLFFTFTCDKRAQKITGLARFYRSGYRLPLPQEGKKPRFTAKNDPVFAAWISCNYDVYCPISDGNWTIKSSAKIDIVVIPEEIPLEIGHCRNSDVQIPLNQTITME</sequence>
<evidence type="ECO:0000313" key="3">
    <source>
        <dbReference type="Proteomes" id="UP000663866"/>
    </source>
</evidence>
<dbReference type="Proteomes" id="UP000681720">
    <property type="component" value="Unassembled WGS sequence"/>
</dbReference>
<evidence type="ECO:0000313" key="2">
    <source>
        <dbReference type="EMBL" id="CAF4783842.1"/>
    </source>
</evidence>
<organism evidence="1 3">
    <name type="scientific">Rotaria magnacalcarata</name>
    <dbReference type="NCBI Taxonomy" id="392030"/>
    <lineage>
        <taxon>Eukaryota</taxon>
        <taxon>Metazoa</taxon>
        <taxon>Spiralia</taxon>
        <taxon>Gnathifera</taxon>
        <taxon>Rotifera</taxon>
        <taxon>Eurotatoria</taxon>
        <taxon>Bdelloidea</taxon>
        <taxon>Philodinida</taxon>
        <taxon>Philodinidae</taxon>
        <taxon>Rotaria</taxon>
    </lineage>
</organism>
<feature type="non-terminal residue" evidence="1">
    <location>
        <position position="1"/>
    </location>
</feature>
<dbReference type="AlphaFoldDB" id="A0A820SH55"/>
<reference evidence="1" key="1">
    <citation type="submission" date="2021-02" db="EMBL/GenBank/DDBJ databases">
        <authorList>
            <person name="Nowell W R."/>
        </authorList>
    </citation>
    <scope>NUCLEOTIDE SEQUENCE</scope>
</reference>
<protein>
    <submittedName>
        <fullName evidence="1">Uncharacterized protein</fullName>
    </submittedName>
</protein>
<accession>A0A820SH55</accession>
<dbReference type="EMBL" id="CAJOBJ010145894">
    <property type="protein sequence ID" value="CAF4783842.1"/>
    <property type="molecule type" value="Genomic_DNA"/>
</dbReference>
<name>A0A820SH55_9BILA</name>